<accession>A0A6N8EFD0</accession>
<name>A0A6N8EFD0_9GAMM</name>
<organism evidence="1 2">
    <name type="scientific">Allochromatium palmeri</name>
    <dbReference type="NCBI Taxonomy" id="231048"/>
    <lineage>
        <taxon>Bacteria</taxon>
        <taxon>Pseudomonadati</taxon>
        <taxon>Pseudomonadota</taxon>
        <taxon>Gammaproteobacteria</taxon>
        <taxon>Chromatiales</taxon>
        <taxon>Chromatiaceae</taxon>
        <taxon>Allochromatium</taxon>
    </lineage>
</organism>
<dbReference type="EMBL" id="WNKT01000016">
    <property type="protein sequence ID" value="MTW21247.1"/>
    <property type="molecule type" value="Genomic_DNA"/>
</dbReference>
<dbReference type="Proteomes" id="UP000434044">
    <property type="component" value="Unassembled WGS sequence"/>
</dbReference>
<dbReference type="AlphaFoldDB" id="A0A6N8EFD0"/>
<dbReference type="RefSeq" id="WP_186342996.1">
    <property type="nucleotide sequence ID" value="NZ_WNKT01000016.1"/>
</dbReference>
<proteinExistence type="predicted"/>
<protein>
    <recommendedName>
        <fullName evidence="3">Sulfotransferase family protein</fullName>
    </recommendedName>
</protein>
<dbReference type="Gene3D" id="3.40.50.300">
    <property type="entry name" value="P-loop containing nucleotide triphosphate hydrolases"/>
    <property type="match status" value="1"/>
</dbReference>
<comment type="caution">
    <text evidence="1">The sequence shown here is derived from an EMBL/GenBank/DDBJ whole genome shotgun (WGS) entry which is preliminary data.</text>
</comment>
<sequence>MMNKDPIVRRILVTGCGRSGTHYVTSVLRRLGMDVLHEKMGADGIVAWQFAIKEVLAKQANGRGVAFEHVVHLVRDPIKVISSNHTNNEHAWSHIFAYCPECKNENLTVQCAKFWTAWNKRAEEVADFRIRLEDFSNQFALLCSILKLSENRDALVARNVKDIDSRSDWKKYKNTSWDELYSLDRVAAQDAWELARSYGYYE</sequence>
<keyword evidence="2" id="KW-1185">Reference proteome</keyword>
<dbReference type="SUPFAM" id="SSF52540">
    <property type="entry name" value="P-loop containing nucleoside triphosphate hydrolases"/>
    <property type="match status" value="1"/>
</dbReference>
<evidence type="ECO:0000313" key="1">
    <source>
        <dbReference type="EMBL" id="MTW21247.1"/>
    </source>
</evidence>
<reference evidence="1 2" key="1">
    <citation type="submission" date="2019-11" db="EMBL/GenBank/DDBJ databases">
        <title>Whole-genome sequence of the anaerobic purple sulfur bacterium Allochromatium palmeri DSM 15591.</title>
        <authorList>
            <person name="Kyndt J.A."/>
            <person name="Meyer T.E."/>
        </authorList>
    </citation>
    <scope>NUCLEOTIDE SEQUENCE [LARGE SCALE GENOMIC DNA]</scope>
    <source>
        <strain evidence="1 2">DSM 15591</strain>
    </source>
</reference>
<evidence type="ECO:0000313" key="2">
    <source>
        <dbReference type="Proteomes" id="UP000434044"/>
    </source>
</evidence>
<gene>
    <name evidence="1" type="ORF">GJ668_09055</name>
</gene>
<dbReference type="InterPro" id="IPR027417">
    <property type="entry name" value="P-loop_NTPase"/>
</dbReference>
<evidence type="ECO:0008006" key="3">
    <source>
        <dbReference type="Google" id="ProtNLM"/>
    </source>
</evidence>